<comment type="subcellular location">
    <subcellularLocation>
        <location evidence="1">Cell membrane</location>
        <topology evidence="1">Multi-pass membrane protein</topology>
    </subcellularLocation>
</comment>
<name>K9YYW6_DACS8</name>
<dbReference type="eggNOG" id="COG2259">
    <property type="taxonomic scope" value="Bacteria"/>
</dbReference>
<dbReference type="AlphaFoldDB" id="K9YYW6"/>
<dbReference type="GO" id="GO:0005886">
    <property type="term" value="C:plasma membrane"/>
    <property type="evidence" value="ECO:0007669"/>
    <property type="project" value="UniProtKB-SubCell"/>
</dbReference>
<evidence type="ECO:0000256" key="7">
    <source>
        <dbReference type="SAM" id="Phobius"/>
    </source>
</evidence>
<dbReference type="EMBL" id="CP003944">
    <property type="protein sequence ID" value="AFZ51515.1"/>
    <property type="molecule type" value="Genomic_DNA"/>
</dbReference>
<evidence type="ECO:0000256" key="2">
    <source>
        <dbReference type="ARBA" id="ARBA00006679"/>
    </source>
</evidence>
<sequence>MAFQSETKGGMNPMPNLLSAIFRSNLTPNYWSQGTWTILRVVVGLFMIHNGIDKLSDVESFAEAYVEVIGLPFPIFFSYVAGYTELIAAPLVALGLFTRPAALLNFFTMAIADYHHVLVAGFSIPYLELATIYAAAFLFFAVNGGGIFSLDTFIGSWINNQIAAREAEKEEASDCFPVEINREVN</sequence>
<dbReference type="InterPro" id="IPR051907">
    <property type="entry name" value="DoxX-like_oxidoreductase"/>
</dbReference>
<keyword evidence="9" id="KW-1185">Reference proteome</keyword>
<keyword evidence="5 7" id="KW-1133">Transmembrane helix</keyword>
<keyword evidence="3" id="KW-1003">Cell membrane</keyword>
<protein>
    <submittedName>
        <fullName evidence="8">Membrane protein</fullName>
    </submittedName>
</protein>
<evidence type="ECO:0000256" key="1">
    <source>
        <dbReference type="ARBA" id="ARBA00004651"/>
    </source>
</evidence>
<dbReference type="HOGENOM" id="CLU_058421_6_1_3"/>
<evidence type="ECO:0000313" key="9">
    <source>
        <dbReference type="Proteomes" id="UP000010482"/>
    </source>
</evidence>
<comment type="similarity">
    <text evidence="2">Belongs to the DoxX family.</text>
</comment>
<reference evidence="8" key="1">
    <citation type="submission" date="2012-04" db="EMBL/GenBank/DDBJ databases">
        <title>Finished genome of Dactylococcopsis salina PCC 8305.</title>
        <authorList>
            <consortium name="US DOE Joint Genome Institute"/>
            <person name="Gugger M."/>
            <person name="Coursin T."/>
            <person name="Rippka R."/>
            <person name="Tandeau De Marsac N."/>
            <person name="Huntemann M."/>
            <person name="Wei C.-L."/>
            <person name="Han J."/>
            <person name="Detter J.C."/>
            <person name="Han C."/>
            <person name="Tapia R."/>
            <person name="Daligault H."/>
            <person name="Chen A."/>
            <person name="Krypides N."/>
            <person name="Mavromatis K."/>
            <person name="Markowitz V."/>
            <person name="Szeto E."/>
            <person name="Ivanova N."/>
            <person name="Ovchinnikova G."/>
            <person name="Pagani I."/>
            <person name="Pati A."/>
            <person name="Goodwin L."/>
            <person name="Peters L."/>
            <person name="Pitluck S."/>
            <person name="Woyke T."/>
            <person name="Kerfeld C."/>
        </authorList>
    </citation>
    <scope>NUCLEOTIDE SEQUENCE [LARGE SCALE GENOMIC DNA]</scope>
    <source>
        <strain evidence="8">PCC 8305</strain>
    </source>
</reference>
<dbReference type="Proteomes" id="UP000010482">
    <property type="component" value="Chromosome"/>
</dbReference>
<feature type="transmembrane region" description="Helical" evidence="7">
    <location>
        <begin position="119"/>
        <end position="142"/>
    </location>
</feature>
<proteinExistence type="inferred from homology"/>
<dbReference type="PANTHER" id="PTHR33452:SF1">
    <property type="entry name" value="INNER MEMBRANE PROTEIN YPHA-RELATED"/>
    <property type="match status" value="1"/>
</dbReference>
<evidence type="ECO:0000313" key="8">
    <source>
        <dbReference type="EMBL" id="AFZ51515.1"/>
    </source>
</evidence>
<keyword evidence="6 7" id="KW-0472">Membrane</keyword>
<dbReference type="PATRIC" id="fig|13035.3.peg.3377"/>
<gene>
    <name evidence="8" type="ORF">Dacsa_2964</name>
</gene>
<evidence type="ECO:0000256" key="3">
    <source>
        <dbReference type="ARBA" id="ARBA00022475"/>
    </source>
</evidence>
<dbReference type="Pfam" id="PF07681">
    <property type="entry name" value="DoxX"/>
    <property type="match status" value="1"/>
</dbReference>
<dbReference type="PANTHER" id="PTHR33452">
    <property type="entry name" value="OXIDOREDUCTASE CATD-RELATED"/>
    <property type="match status" value="1"/>
</dbReference>
<evidence type="ECO:0000256" key="5">
    <source>
        <dbReference type="ARBA" id="ARBA00022989"/>
    </source>
</evidence>
<organism evidence="8 9">
    <name type="scientific">Dactylococcopsis salina (strain PCC 8305)</name>
    <name type="common">Myxobactron salinum</name>
    <dbReference type="NCBI Taxonomy" id="13035"/>
    <lineage>
        <taxon>Bacteria</taxon>
        <taxon>Bacillati</taxon>
        <taxon>Cyanobacteriota</taxon>
        <taxon>Cyanophyceae</taxon>
        <taxon>Nodosilineales</taxon>
        <taxon>Cymatolegaceae</taxon>
        <taxon>Dactylococcopsis</taxon>
    </lineage>
</organism>
<dbReference type="STRING" id="13035.Dacsa_2964"/>
<accession>K9YYW6</accession>
<evidence type="ECO:0000256" key="6">
    <source>
        <dbReference type="ARBA" id="ARBA00023136"/>
    </source>
</evidence>
<evidence type="ECO:0000256" key="4">
    <source>
        <dbReference type="ARBA" id="ARBA00022692"/>
    </source>
</evidence>
<keyword evidence="4 7" id="KW-0812">Transmembrane</keyword>
<dbReference type="KEGG" id="dsl:Dacsa_2964"/>
<dbReference type="InterPro" id="IPR032808">
    <property type="entry name" value="DoxX"/>
</dbReference>